<keyword evidence="3" id="KW-1185">Reference proteome</keyword>
<name>A0AAD1T1W6_PELCU</name>
<sequence length="50" mass="5485">KKTWKSKRPSARDSSNTEMENSQDSSLSFTERTPSSEVTSSEEGCDEAGV</sequence>
<feature type="non-terminal residue" evidence="2">
    <location>
        <position position="50"/>
    </location>
</feature>
<feature type="non-terminal residue" evidence="2">
    <location>
        <position position="1"/>
    </location>
</feature>
<evidence type="ECO:0000313" key="3">
    <source>
        <dbReference type="Proteomes" id="UP001295444"/>
    </source>
</evidence>
<proteinExistence type="predicted"/>
<protein>
    <submittedName>
        <fullName evidence="2">Uncharacterized protein</fullName>
    </submittedName>
</protein>
<evidence type="ECO:0000313" key="2">
    <source>
        <dbReference type="EMBL" id="CAH2314372.1"/>
    </source>
</evidence>
<evidence type="ECO:0000256" key="1">
    <source>
        <dbReference type="SAM" id="MobiDB-lite"/>
    </source>
</evidence>
<dbReference type="AlphaFoldDB" id="A0AAD1T1W6"/>
<gene>
    <name evidence="2" type="ORF">PECUL_23A033077</name>
</gene>
<dbReference type="EMBL" id="OW240920">
    <property type="protein sequence ID" value="CAH2314372.1"/>
    <property type="molecule type" value="Genomic_DNA"/>
</dbReference>
<dbReference type="Proteomes" id="UP001295444">
    <property type="component" value="Chromosome 09"/>
</dbReference>
<feature type="region of interest" description="Disordered" evidence="1">
    <location>
        <begin position="1"/>
        <end position="50"/>
    </location>
</feature>
<reference evidence="2" key="1">
    <citation type="submission" date="2022-03" db="EMBL/GenBank/DDBJ databases">
        <authorList>
            <person name="Alioto T."/>
            <person name="Alioto T."/>
            <person name="Gomez Garrido J."/>
        </authorList>
    </citation>
    <scope>NUCLEOTIDE SEQUENCE</scope>
</reference>
<accession>A0AAD1T1W6</accession>
<organism evidence="2 3">
    <name type="scientific">Pelobates cultripes</name>
    <name type="common">Western spadefoot toad</name>
    <dbReference type="NCBI Taxonomy" id="61616"/>
    <lineage>
        <taxon>Eukaryota</taxon>
        <taxon>Metazoa</taxon>
        <taxon>Chordata</taxon>
        <taxon>Craniata</taxon>
        <taxon>Vertebrata</taxon>
        <taxon>Euteleostomi</taxon>
        <taxon>Amphibia</taxon>
        <taxon>Batrachia</taxon>
        <taxon>Anura</taxon>
        <taxon>Pelobatoidea</taxon>
        <taxon>Pelobatidae</taxon>
        <taxon>Pelobates</taxon>
    </lineage>
</organism>
<feature type="compositionally biased region" description="Polar residues" evidence="1">
    <location>
        <begin position="12"/>
        <end position="42"/>
    </location>
</feature>